<feature type="chain" id="PRO_5040920527" description="TraB/GumN family protein" evidence="1">
    <location>
        <begin position="22"/>
        <end position="334"/>
    </location>
</feature>
<reference evidence="2" key="2">
    <citation type="submission" date="2023-01" db="EMBL/GenBank/DDBJ databases">
        <authorList>
            <person name="Sun Q."/>
            <person name="Evtushenko L."/>
        </authorList>
    </citation>
    <scope>NUCLEOTIDE SEQUENCE</scope>
    <source>
        <strain evidence="2">VKM B-2347</strain>
    </source>
</reference>
<dbReference type="Proteomes" id="UP001143372">
    <property type="component" value="Unassembled WGS sequence"/>
</dbReference>
<dbReference type="AlphaFoldDB" id="A0A9W6J3F2"/>
<dbReference type="CDD" id="cd14789">
    <property type="entry name" value="Tiki"/>
    <property type="match status" value="1"/>
</dbReference>
<evidence type="ECO:0000313" key="3">
    <source>
        <dbReference type="Proteomes" id="UP001143372"/>
    </source>
</evidence>
<proteinExistence type="predicted"/>
<feature type="signal peptide" evidence="1">
    <location>
        <begin position="1"/>
        <end position="21"/>
    </location>
</feature>
<dbReference type="RefSeq" id="WP_271168815.1">
    <property type="nucleotide sequence ID" value="NZ_BSFI01000008.1"/>
</dbReference>
<dbReference type="PANTHER" id="PTHR40590">
    <property type="entry name" value="CYTOPLASMIC PROTEIN-RELATED"/>
    <property type="match status" value="1"/>
</dbReference>
<dbReference type="InterPro" id="IPR002816">
    <property type="entry name" value="TraB/PrgY/GumN_fam"/>
</dbReference>
<protein>
    <recommendedName>
        <fullName evidence="4">TraB/GumN family protein</fullName>
    </recommendedName>
</protein>
<dbReference type="InterPro" id="IPR047111">
    <property type="entry name" value="YbaP-like"/>
</dbReference>
<dbReference type="Pfam" id="PF01963">
    <property type="entry name" value="TraB_PrgY_gumN"/>
    <property type="match status" value="1"/>
</dbReference>
<evidence type="ECO:0008006" key="4">
    <source>
        <dbReference type="Google" id="ProtNLM"/>
    </source>
</evidence>
<dbReference type="PANTHER" id="PTHR40590:SF1">
    <property type="entry name" value="CYTOPLASMIC PROTEIN"/>
    <property type="match status" value="1"/>
</dbReference>
<evidence type="ECO:0000256" key="1">
    <source>
        <dbReference type="SAM" id="SignalP"/>
    </source>
</evidence>
<reference evidence="2" key="1">
    <citation type="journal article" date="2014" name="Int. J. Syst. Evol. Microbiol.">
        <title>Complete genome sequence of Corynebacterium casei LMG S-19264T (=DSM 44701T), isolated from a smear-ripened cheese.</title>
        <authorList>
            <consortium name="US DOE Joint Genome Institute (JGI-PGF)"/>
            <person name="Walter F."/>
            <person name="Albersmeier A."/>
            <person name="Kalinowski J."/>
            <person name="Ruckert C."/>
        </authorList>
    </citation>
    <scope>NUCLEOTIDE SEQUENCE</scope>
    <source>
        <strain evidence="2">VKM B-2347</strain>
    </source>
</reference>
<comment type="caution">
    <text evidence="2">The sequence shown here is derived from an EMBL/GenBank/DDBJ whole genome shotgun (WGS) entry which is preliminary data.</text>
</comment>
<sequence>MFLRHAAALAIGLLAASSAFAAESAPAPCKGVDLIEKVKAESPEKYAAFERAGQAVPNAEGLLWKIEGKGPSASYLFGTMHTTEADLVALSDPLRAAIKESGTVAVELANANGAASQAEMIAYVTTNGIDLTGAALNGFTAEQVTEVKRRLSEAGMPASVAGVLKPWFLALTLEVSSCELKQMSAGLPTIDARVESEGRANGAEIVGLETVGEQLDAVSKISEETARRMIVDAVSRPDAGDDLQATTLALYRARKVGWYFAMKGDLFGAMMDVSSYSDFLECIVDRRNRLMADRAQPLIDKGGVLIAVGALHLPGANGLVELLRAKGYTLTRVW</sequence>
<gene>
    <name evidence="2" type="ORF">GCM10008179_22230</name>
</gene>
<organism evidence="2 3">
    <name type="scientific">Hansschlegelia plantiphila</name>
    <dbReference type="NCBI Taxonomy" id="374655"/>
    <lineage>
        <taxon>Bacteria</taxon>
        <taxon>Pseudomonadati</taxon>
        <taxon>Pseudomonadota</taxon>
        <taxon>Alphaproteobacteria</taxon>
        <taxon>Hyphomicrobiales</taxon>
        <taxon>Methylopilaceae</taxon>
        <taxon>Hansschlegelia</taxon>
    </lineage>
</organism>
<dbReference type="EMBL" id="BSFI01000008">
    <property type="protein sequence ID" value="GLK68585.1"/>
    <property type="molecule type" value="Genomic_DNA"/>
</dbReference>
<keyword evidence="3" id="KW-1185">Reference proteome</keyword>
<name>A0A9W6J3F2_9HYPH</name>
<evidence type="ECO:0000313" key="2">
    <source>
        <dbReference type="EMBL" id="GLK68585.1"/>
    </source>
</evidence>
<keyword evidence="1" id="KW-0732">Signal</keyword>
<accession>A0A9W6J3F2</accession>